<dbReference type="Gene3D" id="3.80.10.10">
    <property type="entry name" value="Ribonuclease Inhibitor"/>
    <property type="match status" value="1"/>
</dbReference>
<dbReference type="SUPFAM" id="SSF52047">
    <property type="entry name" value="RNI-like"/>
    <property type="match status" value="1"/>
</dbReference>
<reference evidence="1 2" key="1">
    <citation type="submission" date="2015-04" db="EMBL/GenBank/DDBJ databases">
        <title>Complete genome sequence of Schizopora paradoxa KUC8140, a cosmopolitan wood degrader in East Asia.</title>
        <authorList>
            <consortium name="DOE Joint Genome Institute"/>
            <person name="Min B."/>
            <person name="Park H."/>
            <person name="Jang Y."/>
            <person name="Kim J.-J."/>
            <person name="Kim K.H."/>
            <person name="Pangilinan J."/>
            <person name="Lipzen A."/>
            <person name="Riley R."/>
            <person name="Grigoriev I.V."/>
            <person name="Spatafora J.W."/>
            <person name="Choi I.-G."/>
        </authorList>
    </citation>
    <scope>NUCLEOTIDE SEQUENCE [LARGE SCALE GENOMIC DNA]</scope>
    <source>
        <strain evidence="1 2">KUC8140</strain>
    </source>
</reference>
<evidence type="ECO:0008006" key="3">
    <source>
        <dbReference type="Google" id="ProtNLM"/>
    </source>
</evidence>
<evidence type="ECO:0000313" key="2">
    <source>
        <dbReference type="Proteomes" id="UP000053477"/>
    </source>
</evidence>
<evidence type="ECO:0000313" key="1">
    <source>
        <dbReference type="EMBL" id="KLO08977.1"/>
    </source>
</evidence>
<organism evidence="1 2">
    <name type="scientific">Schizopora paradoxa</name>
    <dbReference type="NCBI Taxonomy" id="27342"/>
    <lineage>
        <taxon>Eukaryota</taxon>
        <taxon>Fungi</taxon>
        <taxon>Dikarya</taxon>
        <taxon>Basidiomycota</taxon>
        <taxon>Agaricomycotina</taxon>
        <taxon>Agaricomycetes</taxon>
        <taxon>Hymenochaetales</taxon>
        <taxon>Schizoporaceae</taxon>
        <taxon>Schizopora</taxon>
    </lineage>
</organism>
<accession>A0A0H2RBZ3</accession>
<dbReference type="AlphaFoldDB" id="A0A0H2RBZ3"/>
<protein>
    <recommendedName>
        <fullName evidence="3">F-box domain-containing protein</fullName>
    </recommendedName>
</protein>
<dbReference type="OrthoDB" id="2884925at2759"/>
<sequence>MANNTDSAEELQAELVDGDSLDLLIDKLQALQRFLNHDRVYGCQEQLAWPTLRTAYNLDDEDVQSSGIRKVDAARFSKAISGTYQLKNLESLLGALHTSTKVLLNKIEPNVQSAGERLGQLLQDLPEELLMRVLKMDCDFGPYAYRLSSMQRMMELSSVNKHFRQVALSSPDVWATVSTHAPIPLSELYLNWSKNAKLNVQILRTIDLDVFLDKVLPFSSRWRELWFEVAEKEDPKDTMKKSCRGLHLPNLEHLRYSVRSYRENSAGDSLDDIYLSWIMPNLRSISFEKIPPKVFPTSSITTVHMRFLDKLGEKDVTSLHGLRAFLRDSPTIENLEISCRLFGEDTWIPSSFPSLHLDHIRSVEVRCDYLVWRFPETRSFDEHPICRFLQSLHLPNLERFDILFNFKTDRFFNEENINKINLTAPVFSFFPTPRVHPSIKHLELCIQGASTTRFFQNSLTLPLRNFPNLRHLILSIEGILNREQSDATQGDASCNEAFPNLERLELQKCWGGGLEFLRDIFEGMRSNNHASAIGGKLERMNAVWVKRCPFIREEDLLGIIAKDKLVFEEANMTDKLRALLKTCGLLNCP</sequence>
<proteinExistence type="predicted"/>
<dbReference type="EMBL" id="KQ086070">
    <property type="protein sequence ID" value="KLO08977.1"/>
    <property type="molecule type" value="Genomic_DNA"/>
</dbReference>
<gene>
    <name evidence="1" type="ORF">SCHPADRAFT_1000564</name>
</gene>
<dbReference type="InParanoid" id="A0A0H2RBZ3"/>
<name>A0A0H2RBZ3_9AGAM</name>
<dbReference type="Proteomes" id="UP000053477">
    <property type="component" value="Unassembled WGS sequence"/>
</dbReference>
<dbReference type="InterPro" id="IPR032675">
    <property type="entry name" value="LRR_dom_sf"/>
</dbReference>
<keyword evidence="2" id="KW-1185">Reference proteome</keyword>